<dbReference type="RefSeq" id="WP_141703074.1">
    <property type="nucleotide sequence ID" value="NZ_MABH01000134.1"/>
</dbReference>
<evidence type="ECO:0008006" key="3">
    <source>
        <dbReference type="Google" id="ProtNLM"/>
    </source>
</evidence>
<accession>A0ABX5J4R8</accession>
<keyword evidence="2" id="KW-1185">Reference proteome</keyword>
<evidence type="ECO:0000313" key="1">
    <source>
        <dbReference type="EMBL" id="PTM75886.1"/>
    </source>
</evidence>
<gene>
    <name evidence="1" type="ORF">C8J29_110106</name>
</gene>
<organism evidence="1 2">
    <name type="scientific">Cereibacter johrii</name>
    <dbReference type="NCBI Taxonomy" id="445629"/>
    <lineage>
        <taxon>Bacteria</taxon>
        <taxon>Pseudomonadati</taxon>
        <taxon>Pseudomonadota</taxon>
        <taxon>Alphaproteobacteria</taxon>
        <taxon>Rhodobacterales</taxon>
        <taxon>Paracoccaceae</taxon>
        <taxon>Cereibacter</taxon>
    </lineage>
</organism>
<reference evidence="1 2" key="1">
    <citation type="submission" date="2018-04" db="EMBL/GenBank/DDBJ databases">
        <title>Genomic Encyclopedia of Type Strains, Phase III (KMG-III): the genomes of soil and plant-associated and newly described type strains.</title>
        <authorList>
            <person name="Whitman W."/>
        </authorList>
    </citation>
    <scope>NUCLEOTIDE SEQUENCE [LARGE SCALE GENOMIC DNA]</scope>
    <source>
        <strain evidence="1 2">JA192</strain>
    </source>
</reference>
<proteinExistence type="predicted"/>
<dbReference type="Proteomes" id="UP000240800">
    <property type="component" value="Unassembled WGS sequence"/>
</dbReference>
<comment type="caution">
    <text evidence="1">The sequence shown here is derived from an EMBL/GenBank/DDBJ whole genome shotgun (WGS) entry which is preliminary data.</text>
</comment>
<name>A0ABX5J4R8_9RHOB</name>
<protein>
    <recommendedName>
        <fullName evidence="3">DUF4435 domain-containing protein</fullName>
    </recommendedName>
</protein>
<dbReference type="EMBL" id="PZZW01000010">
    <property type="protein sequence ID" value="PTM75886.1"/>
    <property type="molecule type" value="Genomic_DNA"/>
</dbReference>
<evidence type="ECO:0000313" key="2">
    <source>
        <dbReference type="Proteomes" id="UP000240800"/>
    </source>
</evidence>
<sequence>MISITAFMDERDIAQEVIMERMVHKGATLLLEGKTDIKRFKNFIDESACSLVNCQSVRKAEGAIKILIQRGAKGVLAILDRDFRSVLGLQEKNVNIVRSFGHDLDSDWLHTGATVRYLDEVADEAKVAALGGANQILNMIHTALRPISTARLLGVKRVFQFRTSGVDVSEFFDSGRDLLRDYLNSLTANGSVDASRHDWMEIEICKEMETPKPDLQMTNGHDLCCALGKMLMAEIGSRKRPQTWGSEIESHIRMSFDDRDFRSLAIYSKVLEWEGNNAGYRVLDKRLS</sequence>